<dbReference type="InterPro" id="IPR050570">
    <property type="entry name" value="Cell_wall_metabolism_enzyme"/>
</dbReference>
<evidence type="ECO:0000313" key="7">
    <source>
        <dbReference type="EMBL" id="RIE02116.1"/>
    </source>
</evidence>
<dbReference type="RefSeq" id="WP_119150155.1">
    <property type="nucleotide sequence ID" value="NZ_JBHSOV010000009.1"/>
</dbReference>
<comment type="caution">
    <text evidence="7">The sequence shown here is derived from an EMBL/GenBank/DDBJ whole genome shotgun (WGS) entry which is preliminary data.</text>
</comment>
<name>A0A398CFZ5_9BACL</name>
<evidence type="ECO:0000256" key="1">
    <source>
        <dbReference type="ARBA" id="ARBA00022729"/>
    </source>
</evidence>
<dbReference type="Proteomes" id="UP000266340">
    <property type="component" value="Unassembled WGS sequence"/>
</dbReference>
<reference evidence="7 8" key="1">
    <citation type="submission" date="2018-09" db="EMBL/GenBank/DDBJ databases">
        <title>Cohnella cavernae sp. nov., isolated from a karst cave.</title>
        <authorList>
            <person name="Zhu H."/>
        </authorList>
    </citation>
    <scope>NUCLEOTIDE SEQUENCE [LARGE SCALE GENOMIC DNA]</scope>
    <source>
        <strain evidence="7 8">K2E09-144</strain>
    </source>
</reference>
<dbReference type="Pfam" id="PF24568">
    <property type="entry name" value="CC_PcsB"/>
    <property type="match status" value="1"/>
</dbReference>
<evidence type="ECO:0000256" key="3">
    <source>
        <dbReference type="SAM" id="MobiDB-lite"/>
    </source>
</evidence>
<dbReference type="PANTHER" id="PTHR21666:SF270">
    <property type="entry name" value="MUREIN HYDROLASE ACTIVATOR ENVC"/>
    <property type="match status" value="1"/>
</dbReference>
<feature type="domain" description="M23ase beta-sheet core" evidence="5">
    <location>
        <begin position="318"/>
        <end position="414"/>
    </location>
</feature>
<accession>A0A398CFZ5</accession>
<dbReference type="Pfam" id="PF01551">
    <property type="entry name" value="Peptidase_M23"/>
    <property type="match status" value="1"/>
</dbReference>
<dbReference type="EMBL" id="QXJM01000039">
    <property type="protein sequence ID" value="RIE02116.1"/>
    <property type="molecule type" value="Genomic_DNA"/>
</dbReference>
<keyword evidence="1 4" id="KW-0732">Signal</keyword>
<protein>
    <submittedName>
        <fullName evidence="7">Uncharacterized protein</fullName>
    </submittedName>
</protein>
<gene>
    <name evidence="7" type="ORF">D3H35_15260</name>
</gene>
<feature type="region of interest" description="Disordered" evidence="3">
    <location>
        <begin position="44"/>
        <end position="76"/>
    </location>
</feature>
<evidence type="ECO:0000313" key="8">
    <source>
        <dbReference type="Proteomes" id="UP000266340"/>
    </source>
</evidence>
<dbReference type="SUPFAM" id="SSF51261">
    <property type="entry name" value="Duplicated hybrid motif"/>
    <property type="match status" value="1"/>
</dbReference>
<dbReference type="AlphaFoldDB" id="A0A398CFZ5"/>
<dbReference type="InterPro" id="IPR011055">
    <property type="entry name" value="Dup_hybrid_motif"/>
</dbReference>
<feature type="domain" description="Peptidoglycan hydrolase PcsB coiled-coil" evidence="6">
    <location>
        <begin position="123"/>
        <end position="194"/>
    </location>
</feature>
<feature type="coiled-coil region" evidence="2">
    <location>
        <begin position="177"/>
        <end position="278"/>
    </location>
</feature>
<dbReference type="InterPro" id="IPR016047">
    <property type="entry name" value="M23ase_b-sheet_dom"/>
</dbReference>
<sequence>MKKKLMWTLAMLIAVTVLARPYDGYAKTESQKLEDEIKQLEKQMNALESSKRKAERDKKKAQSSKQNAQKESEAVSSKKELTLADIDQLNAQIETATAELMETQGNVANAEEELHNIGVELEETTKKKLDQDELFQDRIRLLYKEGAVSYLDVLLSSVSFSDFLERYDAVQSIMLYDKDMLTKIQSYEKQVEEQQAKKDEELENLKDLYAQRADQVASLEDKEQEKEVMIAAYNKQLQDKAQVIAKSNEIIEESEEISEEAERKLTAFAKKMSALEAKKNSIKNYYKGGKLGMPLQANYKLSSPFGYRIHPITGKKKLHAGMDMAVAQGTPIYAAESGVVIVAQAWSGYGNCVIIDHGGGLWTLYGHIKANGILVEKGQTVKRGQKIALVGSTGQSTGPHLHFEVRKNSEPVNPAPYLK</sequence>
<proteinExistence type="predicted"/>
<feature type="chain" id="PRO_5038743129" evidence="4">
    <location>
        <begin position="20"/>
        <end position="419"/>
    </location>
</feature>
<feature type="signal peptide" evidence="4">
    <location>
        <begin position="1"/>
        <end position="19"/>
    </location>
</feature>
<dbReference type="PANTHER" id="PTHR21666">
    <property type="entry name" value="PEPTIDASE-RELATED"/>
    <property type="match status" value="1"/>
</dbReference>
<dbReference type="Gene3D" id="6.10.250.3150">
    <property type="match status" value="1"/>
</dbReference>
<dbReference type="InterPro" id="IPR057309">
    <property type="entry name" value="PcsB_CC"/>
</dbReference>
<dbReference type="Gene3D" id="2.70.70.10">
    <property type="entry name" value="Glucose Permease (Domain IIA)"/>
    <property type="match status" value="1"/>
</dbReference>
<feature type="compositionally biased region" description="Basic and acidic residues" evidence="3">
    <location>
        <begin position="49"/>
        <end position="60"/>
    </location>
</feature>
<evidence type="ECO:0000256" key="2">
    <source>
        <dbReference type="SAM" id="Coils"/>
    </source>
</evidence>
<organism evidence="7 8">
    <name type="scientific">Cohnella faecalis</name>
    <dbReference type="NCBI Taxonomy" id="2315694"/>
    <lineage>
        <taxon>Bacteria</taxon>
        <taxon>Bacillati</taxon>
        <taxon>Bacillota</taxon>
        <taxon>Bacilli</taxon>
        <taxon>Bacillales</taxon>
        <taxon>Paenibacillaceae</taxon>
        <taxon>Cohnella</taxon>
    </lineage>
</organism>
<keyword evidence="8" id="KW-1185">Reference proteome</keyword>
<evidence type="ECO:0000256" key="4">
    <source>
        <dbReference type="SAM" id="SignalP"/>
    </source>
</evidence>
<evidence type="ECO:0000259" key="5">
    <source>
        <dbReference type="Pfam" id="PF01551"/>
    </source>
</evidence>
<keyword evidence="2" id="KW-0175">Coiled coil</keyword>
<evidence type="ECO:0000259" key="6">
    <source>
        <dbReference type="Pfam" id="PF24568"/>
    </source>
</evidence>
<dbReference type="GO" id="GO:0004222">
    <property type="term" value="F:metalloendopeptidase activity"/>
    <property type="evidence" value="ECO:0007669"/>
    <property type="project" value="TreeGrafter"/>
</dbReference>
<dbReference type="FunFam" id="2.70.70.10:FF:000006">
    <property type="entry name" value="M23 family peptidase"/>
    <property type="match status" value="1"/>
</dbReference>
<dbReference type="OrthoDB" id="9805799at2"/>
<dbReference type="CDD" id="cd12797">
    <property type="entry name" value="M23_peptidase"/>
    <property type="match status" value="1"/>
</dbReference>